<dbReference type="Proteomes" id="UP000266861">
    <property type="component" value="Unassembled WGS sequence"/>
</dbReference>
<evidence type="ECO:0000313" key="1">
    <source>
        <dbReference type="EMBL" id="RHZ55618.1"/>
    </source>
</evidence>
<comment type="caution">
    <text evidence="1">The sequence shown here is derived from an EMBL/GenBank/DDBJ whole genome shotgun (WGS) entry which is preliminary data.</text>
</comment>
<organism evidence="1 2">
    <name type="scientific">Diversispora epigaea</name>
    <dbReference type="NCBI Taxonomy" id="1348612"/>
    <lineage>
        <taxon>Eukaryota</taxon>
        <taxon>Fungi</taxon>
        <taxon>Fungi incertae sedis</taxon>
        <taxon>Mucoromycota</taxon>
        <taxon>Glomeromycotina</taxon>
        <taxon>Glomeromycetes</taxon>
        <taxon>Diversisporales</taxon>
        <taxon>Diversisporaceae</taxon>
        <taxon>Diversispora</taxon>
    </lineage>
</organism>
<dbReference type="OrthoDB" id="2382245at2759"/>
<proteinExistence type="predicted"/>
<dbReference type="EMBL" id="PQFF01000366">
    <property type="protein sequence ID" value="RHZ55618.1"/>
    <property type="molecule type" value="Genomic_DNA"/>
</dbReference>
<evidence type="ECO:0000313" key="2">
    <source>
        <dbReference type="Proteomes" id="UP000266861"/>
    </source>
</evidence>
<keyword evidence="2" id="KW-1185">Reference proteome</keyword>
<reference evidence="1 2" key="1">
    <citation type="submission" date="2018-08" db="EMBL/GenBank/DDBJ databases">
        <title>Genome and evolution of the arbuscular mycorrhizal fungus Diversispora epigaea (formerly Glomus versiforme) and its bacterial endosymbionts.</title>
        <authorList>
            <person name="Sun X."/>
            <person name="Fei Z."/>
            <person name="Harrison M."/>
        </authorList>
    </citation>
    <scope>NUCLEOTIDE SEQUENCE [LARGE SCALE GENOMIC DNA]</scope>
    <source>
        <strain evidence="1 2">IT104</strain>
    </source>
</reference>
<protein>
    <submittedName>
        <fullName evidence="1">Uncharacterized protein</fullName>
    </submittedName>
</protein>
<dbReference type="AlphaFoldDB" id="A0A397H192"/>
<accession>A0A397H192</accession>
<sequence>MSDTTSTKINLNCLFMPINAFHGLPYRIHIIPIFTTSMVNALRELIQPLLPNGLTHVNFNLRAFRPGAVVYVNMQSDAGINEYFDGNLDYNIVHILVEPLPEPEENK</sequence>
<name>A0A397H192_9GLOM</name>
<gene>
    <name evidence="1" type="ORF">Glove_413g15</name>
</gene>